<dbReference type="Proteomes" id="UP001489004">
    <property type="component" value="Unassembled WGS sequence"/>
</dbReference>
<dbReference type="EMBL" id="JALJOR010000002">
    <property type="protein sequence ID" value="KAK9823673.1"/>
    <property type="molecule type" value="Genomic_DNA"/>
</dbReference>
<protein>
    <submittedName>
        <fullName evidence="2">Uncharacterized protein</fullName>
    </submittedName>
</protein>
<organism evidence="2 3">
    <name type="scientific">[Myrmecia] bisecta</name>
    <dbReference type="NCBI Taxonomy" id="41462"/>
    <lineage>
        <taxon>Eukaryota</taxon>
        <taxon>Viridiplantae</taxon>
        <taxon>Chlorophyta</taxon>
        <taxon>core chlorophytes</taxon>
        <taxon>Trebouxiophyceae</taxon>
        <taxon>Trebouxiales</taxon>
        <taxon>Trebouxiaceae</taxon>
        <taxon>Myrmecia</taxon>
    </lineage>
</organism>
<evidence type="ECO:0000313" key="3">
    <source>
        <dbReference type="Proteomes" id="UP001489004"/>
    </source>
</evidence>
<evidence type="ECO:0000256" key="1">
    <source>
        <dbReference type="SAM" id="MobiDB-lite"/>
    </source>
</evidence>
<reference evidence="2 3" key="1">
    <citation type="journal article" date="2024" name="Nat. Commun.">
        <title>Phylogenomics reveals the evolutionary origins of lichenization in chlorophyte algae.</title>
        <authorList>
            <person name="Puginier C."/>
            <person name="Libourel C."/>
            <person name="Otte J."/>
            <person name="Skaloud P."/>
            <person name="Haon M."/>
            <person name="Grisel S."/>
            <person name="Petersen M."/>
            <person name="Berrin J.G."/>
            <person name="Delaux P.M."/>
            <person name="Dal Grande F."/>
            <person name="Keller J."/>
        </authorList>
    </citation>
    <scope>NUCLEOTIDE SEQUENCE [LARGE SCALE GENOMIC DNA]</scope>
    <source>
        <strain evidence="2 3">SAG 2043</strain>
    </source>
</reference>
<sequence length="73" mass="7657">MLRGASKFSSTYNPAAVSRSSDPGRQNVQLQQVVGEIRADGVLVSAVGGVGCLITDEAVHAIKYVEDKPIADL</sequence>
<dbReference type="AlphaFoldDB" id="A0AAW1QQH7"/>
<feature type="compositionally biased region" description="Polar residues" evidence="1">
    <location>
        <begin position="7"/>
        <end position="24"/>
    </location>
</feature>
<comment type="caution">
    <text evidence="2">The sequence shown here is derived from an EMBL/GenBank/DDBJ whole genome shotgun (WGS) entry which is preliminary data.</text>
</comment>
<name>A0AAW1QQH7_9CHLO</name>
<proteinExistence type="predicted"/>
<keyword evidence="3" id="KW-1185">Reference proteome</keyword>
<gene>
    <name evidence="2" type="ORF">WJX72_004569</name>
</gene>
<evidence type="ECO:0000313" key="2">
    <source>
        <dbReference type="EMBL" id="KAK9823673.1"/>
    </source>
</evidence>
<feature type="region of interest" description="Disordered" evidence="1">
    <location>
        <begin position="1"/>
        <end position="24"/>
    </location>
</feature>
<accession>A0AAW1QQH7</accession>